<feature type="compositionally biased region" description="Basic and acidic residues" evidence="1">
    <location>
        <begin position="88"/>
        <end position="106"/>
    </location>
</feature>
<reference evidence="3" key="1">
    <citation type="journal article" date="2014" name="Proc. Natl. Acad. Sci. U.S.A.">
        <title>Extensive sampling of basidiomycete genomes demonstrates inadequacy of the white-rot/brown-rot paradigm for wood decay fungi.</title>
        <authorList>
            <person name="Riley R."/>
            <person name="Salamov A.A."/>
            <person name="Brown D.W."/>
            <person name="Nagy L.G."/>
            <person name="Floudas D."/>
            <person name="Held B.W."/>
            <person name="Levasseur A."/>
            <person name="Lombard V."/>
            <person name="Morin E."/>
            <person name="Otillar R."/>
            <person name="Lindquist E.A."/>
            <person name="Sun H."/>
            <person name="LaButti K.M."/>
            <person name="Schmutz J."/>
            <person name="Jabbour D."/>
            <person name="Luo H."/>
            <person name="Baker S.E."/>
            <person name="Pisabarro A.G."/>
            <person name="Walton J.D."/>
            <person name="Blanchette R.A."/>
            <person name="Henrissat B."/>
            <person name="Martin F."/>
            <person name="Cullen D."/>
            <person name="Hibbett D.S."/>
            <person name="Grigoriev I.V."/>
        </authorList>
    </citation>
    <scope>NUCLEOTIDE SEQUENCE [LARGE SCALE GENOMIC DNA]</scope>
    <source>
        <strain evidence="3">PC15</strain>
    </source>
</reference>
<proteinExistence type="predicted"/>
<evidence type="ECO:0000313" key="2">
    <source>
        <dbReference type="EMBL" id="KDQ26464.1"/>
    </source>
</evidence>
<protein>
    <submittedName>
        <fullName evidence="2">Uncharacterized protein</fullName>
    </submittedName>
</protein>
<dbReference type="EMBL" id="KL198009">
    <property type="protein sequence ID" value="KDQ26464.1"/>
    <property type="molecule type" value="Genomic_DNA"/>
</dbReference>
<dbReference type="AlphaFoldDB" id="A0A067NF46"/>
<evidence type="ECO:0000313" key="3">
    <source>
        <dbReference type="Proteomes" id="UP000027073"/>
    </source>
</evidence>
<dbReference type="InParanoid" id="A0A067NF46"/>
<dbReference type="OrthoDB" id="10319786at2759"/>
<feature type="region of interest" description="Disordered" evidence="1">
    <location>
        <begin position="87"/>
        <end position="110"/>
    </location>
</feature>
<dbReference type="VEuPathDB" id="FungiDB:PLEOSDRAFT_159620"/>
<sequence length="270" mass="29269">MVGYAYPSSTVLVAALAIITHATPIYATPLSAPNAHANAHEASHPRDGGDQRLALDLEARALSMKHVMGSAAMAAALQPVINYFVNPPKKEEPKKEKEQQQKRDIVDGAEDPLFPRAFPDNFEDGNGSLERRLDWKSAGKYYGPGLLGAALTPVFTHVLNHVAGRSLDDEKSVLSGEDMKEIVARALESLQGLENVGRLEARTTPPRTGMSAKTKDRLMTWGPAALGGLVYPVASLIMDKVRAGQDSKEKRELNEMFARMLIEGGLDSLD</sequence>
<name>A0A067NF46_PLEO1</name>
<gene>
    <name evidence="2" type="ORF">PLEOSDRAFT_159620</name>
</gene>
<dbReference type="Proteomes" id="UP000027073">
    <property type="component" value="Unassembled WGS sequence"/>
</dbReference>
<dbReference type="HOGENOM" id="CLU_1031039_0_0_1"/>
<evidence type="ECO:0000256" key="1">
    <source>
        <dbReference type="SAM" id="MobiDB-lite"/>
    </source>
</evidence>
<organism evidence="2 3">
    <name type="scientific">Pleurotus ostreatus (strain PC15)</name>
    <name type="common">Oyster mushroom</name>
    <dbReference type="NCBI Taxonomy" id="1137138"/>
    <lineage>
        <taxon>Eukaryota</taxon>
        <taxon>Fungi</taxon>
        <taxon>Dikarya</taxon>
        <taxon>Basidiomycota</taxon>
        <taxon>Agaricomycotina</taxon>
        <taxon>Agaricomycetes</taxon>
        <taxon>Agaricomycetidae</taxon>
        <taxon>Agaricales</taxon>
        <taxon>Pleurotineae</taxon>
        <taxon>Pleurotaceae</taxon>
        <taxon>Pleurotus</taxon>
    </lineage>
</organism>
<accession>A0A067NF46</accession>